<keyword evidence="5" id="KW-1185">Reference proteome</keyword>
<organism evidence="4 5">
    <name type="scientific">Mytilus galloprovincialis</name>
    <name type="common">Mediterranean mussel</name>
    <dbReference type="NCBI Taxonomy" id="29158"/>
    <lineage>
        <taxon>Eukaryota</taxon>
        <taxon>Metazoa</taxon>
        <taxon>Spiralia</taxon>
        <taxon>Lophotrochozoa</taxon>
        <taxon>Mollusca</taxon>
        <taxon>Bivalvia</taxon>
        <taxon>Autobranchia</taxon>
        <taxon>Pteriomorphia</taxon>
        <taxon>Mytilida</taxon>
        <taxon>Mytiloidea</taxon>
        <taxon>Mytilidae</taxon>
        <taxon>Mytilinae</taxon>
        <taxon>Mytilus</taxon>
    </lineage>
</organism>
<reference evidence="4" key="1">
    <citation type="submission" date="2018-11" db="EMBL/GenBank/DDBJ databases">
        <authorList>
            <person name="Alioto T."/>
            <person name="Alioto T."/>
        </authorList>
    </citation>
    <scope>NUCLEOTIDE SEQUENCE</scope>
</reference>
<protein>
    <recommendedName>
        <fullName evidence="6">DZIP3-like HEPN domain-containing protein</fullName>
    </recommendedName>
</protein>
<evidence type="ECO:0000313" key="4">
    <source>
        <dbReference type="EMBL" id="VDI69068.1"/>
    </source>
</evidence>
<dbReference type="OrthoDB" id="6159696at2759"/>
<evidence type="ECO:0000256" key="1">
    <source>
        <dbReference type="SAM" id="MobiDB-lite"/>
    </source>
</evidence>
<feature type="domain" description="DZIP3-like HEPN" evidence="2">
    <location>
        <begin position="83"/>
        <end position="219"/>
    </location>
</feature>
<name>A0A8B6GT38_MYTGA</name>
<evidence type="ECO:0000313" key="5">
    <source>
        <dbReference type="Proteomes" id="UP000596742"/>
    </source>
</evidence>
<dbReference type="InterPro" id="IPR027417">
    <property type="entry name" value="P-loop_NTPase"/>
</dbReference>
<evidence type="ECO:0008006" key="6">
    <source>
        <dbReference type="Google" id="ProtNLM"/>
    </source>
</evidence>
<dbReference type="InterPro" id="IPR049050">
    <property type="entry name" value="nSTAND3"/>
</dbReference>
<comment type="caution">
    <text evidence="4">The sequence shown here is derived from an EMBL/GenBank/DDBJ whole genome shotgun (WGS) entry which is preliminary data.</text>
</comment>
<dbReference type="Pfam" id="PF18738">
    <property type="entry name" value="HEPN_DZIP3"/>
    <property type="match status" value="1"/>
</dbReference>
<feature type="domain" description="Novel STAND NTPase 3" evidence="3">
    <location>
        <begin position="256"/>
        <end position="405"/>
    </location>
</feature>
<feature type="region of interest" description="Disordered" evidence="1">
    <location>
        <begin position="1"/>
        <end position="24"/>
    </location>
</feature>
<dbReference type="Pfam" id="PF20720">
    <property type="entry name" value="nSTAND3"/>
    <property type="match status" value="1"/>
</dbReference>
<dbReference type="InterPro" id="IPR041249">
    <property type="entry name" value="HEPN_DZIP3"/>
</dbReference>
<evidence type="ECO:0000259" key="3">
    <source>
        <dbReference type="Pfam" id="PF20720"/>
    </source>
</evidence>
<dbReference type="EMBL" id="UYJE01008985">
    <property type="protein sequence ID" value="VDI69068.1"/>
    <property type="molecule type" value="Genomic_DNA"/>
</dbReference>
<sequence>MSESSEVDSSKPSNTKPFNLEKPPKPSLEARICYKMTELFSTSDRQATVIPEEEENYLRIANLLIRVAPSAVRIQFNNEFYPGGLKSVLNKNRLNILEPLKRKRIINQAQWDLLFPVTGNTSSESYDLTLMICLLKHLTDIEVSDILPFPGNQSKGADLSRLRYYRNQIMHSDDGTLSCLIFNEWWTEISQAIIRLGGTSFVERCNHLKERHLDANDKEIITELKNISRSLNPVPKGLRKICEDTVGEWKKENVADTRAIRRLSEIMTTHNVAVAVGPSGCGKSTAIHYIALQLALKHEYAIIIVYNPEDIRQFYDPDCKQVFVIDDVFGIATFDENKAIKWLNMSNDIKRILDYNQAKLLASCRTHIFQHRIAKTVGVLADFSCDFISADYCLTEDERECIANLYLTKKEIRDLKSSNTFSKFYFFPVLCRYYSNNNSGCIVKFVFKPNTSSRGQALFAFHII</sequence>
<accession>A0A8B6GT38</accession>
<proteinExistence type="predicted"/>
<dbReference type="SUPFAM" id="SSF52540">
    <property type="entry name" value="P-loop containing nucleoside triphosphate hydrolases"/>
    <property type="match status" value="1"/>
</dbReference>
<dbReference type="AlphaFoldDB" id="A0A8B6GT38"/>
<gene>
    <name evidence="4" type="ORF">MGAL_10B059850</name>
</gene>
<dbReference type="Proteomes" id="UP000596742">
    <property type="component" value="Unassembled WGS sequence"/>
</dbReference>
<evidence type="ECO:0000259" key="2">
    <source>
        <dbReference type="Pfam" id="PF18738"/>
    </source>
</evidence>